<keyword evidence="2" id="KW-1185">Reference proteome</keyword>
<name>A0ABV7PFN4_9BURK</name>
<evidence type="ECO:0000313" key="2">
    <source>
        <dbReference type="Proteomes" id="UP001595665"/>
    </source>
</evidence>
<protein>
    <submittedName>
        <fullName evidence="1">Uncharacterized protein</fullName>
    </submittedName>
</protein>
<sequence>MKSVEFLKPWNIYAPGDVAGFEAEQAQKLIDGKVAKSYEPDAKAKAAK</sequence>
<evidence type="ECO:0000313" key="1">
    <source>
        <dbReference type="EMBL" id="MFC3457251.1"/>
    </source>
</evidence>
<dbReference type="RefSeq" id="WP_312547561.1">
    <property type="nucleotide sequence ID" value="NZ_JBHRVV010000001.1"/>
</dbReference>
<organism evidence="1 2">
    <name type="scientific">Massilia haematophila</name>
    <dbReference type="NCBI Taxonomy" id="457923"/>
    <lineage>
        <taxon>Bacteria</taxon>
        <taxon>Pseudomonadati</taxon>
        <taxon>Pseudomonadota</taxon>
        <taxon>Betaproteobacteria</taxon>
        <taxon>Burkholderiales</taxon>
        <taxon>Oxalobacteraceae</taxon>
        <taxon>Telluria group</taxon>
        <taxon>Massilia</taxon>
    </lineage>
</organism>
<dbReference type="Proteomes" id="UP001595665">
    <property type="component" value="Unassembled WGS sequence"/>
</dbReference>
<dbReference type="EMBL" id="JBHRVV010000001">
    <property type="protein sequence ID" value="MFC3457251.1"/>
    <property type="molecule type" value="Genomic_DNA"/>
</dbReference>
<comment type="caution">
    <text evidence="1">The sequence shown here is derived from an EMBL/GenBank/DDBJ whole genome shotgun (WGS) entry which is preliminary data.</text>
</comment>
<proteinExistence type="predicted"/>
<reference evidence="2" key="1">
    <citation type="journal article" date="2019" name="Int. J. Syst. Evol. Microbiol.">
        <title>The Global Catalogue of Microorganisms (GCM) 10K type strain sequencing project: providing services to taxonomists for standard genome sequencing and annotation.</title>
        <authorList>
            <consortium name="The Broad Institute Genomics Platform"/>
            <consortium name="The Broad Institute Genome Sequencing Center for Infectious Disease"/>
            <person name="Wu L."/>
            <person name="Ma J."/>
        </authorList>
    </citation>
    <scope>NUCLEOTIDE SEQUENCE [LARGE SCALE GENOMIC DNA]</scope>
    <source>
        <strain evidence="2">CCM 7480</strain>
    </source>
</reference>
<gene>
    <name evidence="1" type="ORF">ACFOPH_03160</name>
</gene>
<accession>A0ABV7PFN4</accession>